<evidence type="ECO:0000313" key="1">
    <source>
        <dbReference type="EMBL" id="KAI6092286.1"/>
    </source>
</evidence>
<evidence type="ECO:0000313" key="2">
    <source>
        <dbReference type="Proteomes" id="UP001497680"/>
    </source>
</evidence>
<name>A0ACC0DIR4_9PEZI</name>
<proteinExistence type="predicted"/>
<comment type="caution">
    <text evidence="1">The sequence shown here is derived from an EMBL/GenBank/DDBJ whole genome shotgun (WGS) entry which is preliminary data.</text>
</comment>
<accession>A0ACC0DIR4</accession>
<reference evidence="1 2" key="1">
    <citation type="journal article" date="2022" name="New Phytol.">
        <title>Ecological generalism drives hyperdiversity of secondary metabolite gene clusters in xylarialean endophytes.</title>
        <authorList>
            <person name="Franco M.E.E."/>
            <person name="Wisecaver J.H."/>
            <person name="Arnold A.E."/>
            <person name="Ju Y.M."/>
            <person name="Slot J.C."/>
            <person name="Ahrendt S."/>
            <person name="Moore L.P."/>
            <person name="Eastman K.E."/>
            <person name="Scott K."/>
            <person name="Konkel Z."/>
            <person name="Mondo S.J."/>
            <person name="Kuo A."/>
            <person name="Hayes R.D."/>
            <person name="Haridas S."/>
            <person name="Andreopoulos B."/>
            <person name="Riley R."/>
            <person name="LaButti K."/>
            <person name="Pangilinan J."/>
            <person name="Lipzen A."/>
            <person name="Amirebrahimi M."/>
            <person name="Yan J."/>
            <person name="Adam C."/>
            <person name="Keymanesh K."/>
            <person name="Ng V."/>
            <person name="Louie K."/>
            <person name="Northen T."/>
            <person name="Drula E."/>
            <person name="Henrissat B."/>
            <person name="Hsieh H.M."/>
            <person name="Youens-Clark K."/>
            <person name="Lutzoni F."/>
            <person name="Miadlikowska J."/>
            <person name="Eastwood D.C."/>
            <person name="Hamelin R.C."/>
            <person name="Grigoriev I.V."/>
            <person name="U'Ren J.M."/>
        </authorList>
    </citation>
    <scope>NUCLEOTIDE SEQUENCE [LARGE SCALE GENOMIC DNA]</scope>
    <source>
        <strain evidence="1 2">ER1909</strain>
    </source>
</reference>
<dbReference type="EMBL" id="MU394284">
    <property type="protein sequence ID" value="KAI6092286.1"/>
    <property type="molecule type" value="Genomic_DNA"/>
</dbReference>
<protein>
    <submittedName>
        <fullName evidence="1">ICE2-domain-containing protein</fullName>
    </submittedName>
</protein>
<dbReference type="Proteomes" id="UP001497680">
    <property type="component" value="Unassembled WGS sequence"/>
</dbReference>
<keyword evidence="2" id="KW-1185">Reference proteome</keyword>
<gene>
    <name evidence="1" type="ORF">F4821DRAFT_160143</name>
</gene>
<sequence length="437" mass="48428">MWWFFRIISSSVFLLTIILSIPISFDVGGRDSGLAYSLSLFCFYFLYSAAKLATPENSRIRWTLTKFLQSFQWVLIPGLLIWSLHNFAVDANSTDWVSRTIGGLGSHKHTTWTDWFFGNGGLIESVTLGGWDKTLRYSSPIFQLAEGFCTLLVIQAAGQISRWLVNRGRSDTWVLILLILSASIIASAVYFLWRVALFPSINNVDATLIGVTVTSAVFLCAIGIGTGRGNPVESSLLFAYVVLCVYQIFTDYVQSPEAQAAAEQAASQPEFPPLPPIIMASYSTLLHLFSLLPSAVYSSLSFLYAAFQTIAPSVMTSLVYRLIVFYCATRIIPAIRESGARALMQEPSLDDSDEANRLLGFLSWFSPSILIAVYTSLLLQHFSTSNNEEGWTLRHGDTGGNVWRWINVAATMGLYAIELYLGNDDTDGGLVSHWKTD</sequence>
<organism evidence="1 2">
    <name type="scientific">Hypoxylon rubiginosum</name>
    <dbReference type="NCBI Taxonomy" id="110542"/>
    <lineage>
        <taxon>Eukaryota</taxon>
        <taxon>Fungi</taxon>
        <taxon>Dikarya</taxon>
        <taxon>Ascomycota</taxon>
        <taxon>Pezizomycotina</taxon>
        <taxon>Sordariomycetes</taxon>
        <taxon>Xylariomycetidae</taxon>
        <taxon>Xylariales</taxon>
        <taxon>Hypoxylaceae</taxon>
        <taxon>Hypoxylon</taxon>
    </lineage>
</organism>